<feature type="compositionally biased region" description="Acidic residues" evidence="1">
    <location>
        <begin position="379"/>
        <end position="404"/>
    </location>
</feature>
<feature type="compositionally biased region" description="Basic and acidic residues" evidence="1">
    <location>
        <begin position="1600"/>
        <end position="1614"/>
    </location>
</feature>
<dbReference type="InterPro" id="IPR011992">
    <property type="entry name" value="EF-hand-dom_pair"/>
</dbReference>
<dbReference type="InterPro" id="IPR002048">
    <property type="entry name" value="EF_hand_dom"/>
</dbReference>
<accession>A0A7J6PGN7</accession>
<dbReference type="SUPFAM" id="SSF47473">
    <property type="entry name" value="EF-hand"/>
    <property type="match status" value="1"/>
</dbReference>
<protein>
    <recommendedName>
        <fullName evidence="3">EF-hand domain-containing protein</fullName>
    </recommendedName>
</protein>
<feature type="compositionally biased region" description="Acidic residues" evidence="1">
    <location>
        <begin position="584"/>
        <end position="599"/>
    </location>
</feature>
<keyword evidence="2" id="KW-1133">Transmembrane helix</keyword>
<feature type="region of interest" description="Disordered" evidence="1">
    <location>
        <begin position="1198"/>
        <end position="1245"/>
    </location>
</feature>
<dbReference type="GO" id="GO:0005509">
    <property type="term" value="F:calcium ion binding"/>
    <property type="evidence" value="ECO:0007669"/>
    <property type="project" value="InterPro"/>
</dbReference>
<gene>
    <name evidence="4" type="ORF">FOZ60_007796</name>
</gene>
<feature type="region of interest" description="Disordered" evidence="1">
    <location>
        <begin position="1721"/>
        <end position="1798"/>
    </location>
</feature>
<keyword evidence="2" id="KW-0472">Membrane</keyword>
<keyword evidence="2" id="KW-0812">Transmembrane</keyword>
<evidence type="ECO:0000256" key="1">
    <source>
        <dbReference type="SAM" id="MobiDB-lite"/>
    </source>
</evidence>
<proteinExistence type="predicted"/>
<dbReference type="Gene3D" id="1.10.238.10">
    <property type="entry name" value="EF-hand"/>
    <property type="match status" value="1"/>
</dbReference>
<feature type="region of interest" description="Disordered" evidence="1">
    <location>
        <begin position="96"/>
        <end position="115"/>
    </location>
</feature>
<feature type="region of interest" description="Disordered" evidence="1">
    <location>
        <begin position="1578"/>
        <end position="1619"/>
    </location>
</feature>
<feature type="compositionally biased region" description="Basic and acidic residues" evidence="1">
    <location>
        <begin position="1774"/>
        <end position="1786"/>
    </location>
</feature>
<feature type="region of interest" description="Disordered" evidence="1">
    <location>
        <begin position="1"/>
        <end position="21"/>
    </location>
</feature>
<evidence type="ECO:0000256" key="2">
    <source>
        <dbReference type="SAM" id="Phobius"/>
    </source>
</evidence>
<sequence>MSTLVDIAEDSGPLVVSSEPGDEEFNLSTYRKLADSIHPAYQSPSVLLDCLVEQVGEGIRNEEREEPQTLDYGVEKRKEEESRKLSKYIEATLSQDWGPSIAGEESDSEGPDTNPYHDLQDAEAVLPSLDALGCQYRGVRMFGHESVAAVAKKRIEGCFRVPRASPVEGEGVLTADQRRALRTKIIPFMPKRLGSASIERLLLLTEFAKLMDSVTPAKGGAVGNCTLASLVDRRVYEKIPMGLLRQRLGSLIYGKGAGEPYLATRYWPRYDATLIAIYYPTPPGRMSLHAWREETECNDDDEQQQVTEQREEEKEDVCGDGQPDAGEEGAEESPLEAKGPRYEIREVFEKCLVPADGSMIISTRLARTAVSQSTPAPIDPEEGADEEAKEEETSEAAADEEENPADAAENDKGGDAFDRELMYSRRVTKAFVKGCTLRDSTRLTVTRCEEHDFTLTYAPSRPHESRYAPSKQPPYRKRPSRMISNARCGDLVYDPEMSRRVFPNGVVQRELASGRKELLYPDGQSSASADTCCKYHSRAAVVPILQKVPLPGEWIVVKPRSGEMYRRWHAPERPRTPQAVAVEGGDENEETEANVDEDADAGKQKYLDEIRFLVEGGMCEEKLDTKGRPLNAAFSDFSGCLPRRKLIRKSGHEIVTNNLGSMIVTTPDGSVRTVIFPDHTRISTERSELGEKISVSKLGTPLCYISQNGSNALFTVELEDGSTVCVEQIAEGDEVAVKRGGAPIIKMNVNTGKTVVDGTAYVAEHIRDDDDGHGFFTLRCFDDERNSFEIDGRTNCCSVKLATCLDESKDMPSPRPGVPTDEALRPMAAIYHSDKDFLPSVDGLSSHPPRLIVVYGDGLNEAQEILPSKEASEALNASDAIKESVAMDSPMDGCTSHYLIKTGCSVDLKTLPIPEITIPSCVSRQVEAVEDPNPVVPAPSEFTTVRHLIEYLEVGDSMLREFEDACVRYSDWTEAHKGLHDEVAARMRREAEARAAEGKVKKTKKKSKMASYDRPLGVGRDAHQWTKKEVEAQCLELAARWQHAPGAEEMLNTAVKLAEQVVERLEKESTERKEPKEESSMANDAPTNSSESHQQPLVRGRVEAKGTRKPDEGGECANETTAINPYNYFQSEHGLNFLVEHRMLGEKVEPSQLPPKPLPKLEVVGSREERAAFARRSPWDPLLPHEWAKMEELIEQKQENEEKSIETGTAVVGKADQVKDSGEQLRREAAEEALPSEREEEDANYSHMESAKTLTGIIPEGPHPDKRGSQWDVYGDPRVYEGSSEDACLVRNGEFVSIEAPVDRRVRTSSLARKMEGVEAPGAMEIRKSGSHTGVIERYLHATGIAHDGDRAQTEFLTGSLLGLGDPGKLIEVSPARLIFGCVRQYGIYRMVVKVRNLDSDITSFSARVSPAVIDRGPCLPGLATNVGVELIAREPCKVEVILQIASKGQIAQIPVLGEVVGDVCQAEITTTFRLAPIKVSSYRCVRDGYGPIEPWGDVVVSLADENASVTTSGIPRSAIASASSPSEATSVSLAELEARRSSNDVDGDTAKETLSSISYDTERDFEKDAEKTIAAILSLDPNNSPADNDAEESSNSEEPTVKASEDSREESPKKHPTKRYITFLRTLNDHDDEIEERNEKDSLVTRQELYTVALSSLAVMFLMAIGVVYYVQSEGDRINTQLFEAFFLDYPTQESVDPDVFTAVWPAVMDDIEDLWEEYTGKGHGAPRQSPPRKAGSTAEVLKSSCAGRGVEKRGTDRRRMLSAARETKRRLQGFERVSKKKDESPTGNAPPSKDEFTIIRSLRSQLARTQARLSRKEKDKAVIVQRYSKHLASQSKELDALLSAAQQKMLNTGGADRADKGVGTSPDEEPSAEHNAEPLSCAEHGSTSDTRYPLTIWTEVVRPRLINVLGGGDFQQAFTAMDITKSGIVTRYEFDKAIRGILDAEITDKGICEIFAHLDVQSKGFLLLADFKALTKPKSTLDYSAAPLATYNRRRQRSRLGGTSLNDRILNWAEGRP</sequence>
<feature type="transmembrane region" description="Helical" evidence="2">
    <location>
        <begin position="1650"/>
        <end position="1672"/>
    </location>
</feature>
<feature type="region of interest" description="Disordered" evidence="1">
    <location>
        <begin position="1065"/>
        <end position="1118"/>
    </location>
</feature>
<comment type="caution">
    <text evidence="4">The sequence shown here is derived from an EMBL/GenBank/DDBJ whole genome shotgun (WGS) entry which is preliminary data.</text>
</comment>
<feature type="region of interest" description="Disordered" evidence="1">
    <location>
        <begin position="367"/>
        <end position="417"/>
    </location>
</feature>
<evidence type="ECO:0000313" key="4">
    <source>
        <dbReference type="EMBL" id="KAF4694561.1"/>
    </source>
</evidence>
<feature type="domain" description="EF-hand" evidence="3">
    <location>
        <begin position="1911"/>
        <end position="1946"/>
    </location>
</feature>
<feature type="compositionally biased region" description="Acidic residues" evidence="1">
    <location>
        <begin position="325"/>
        <end position="334"/>
    </location>
</feature>
<feature type="region of interest" description="Disordered" evidence="1">
    <location>
        <begin position="568"/>
        <end position="600"/>
    </location>
</feature>
<feature type="compositionally biased region" description="Polar residues" evidence="1">
    <location>
        <begin position="1080"/>
        <end position="1095"/>
    </location>
</feature>
<feature type="region of interest" description="Disordered" evidence="1">
    <location>
        <begin position="460"/>
        <end position="480"/>
    </location>
</feature>
<reference evidence="4 5" key="1">
    <citation type="submission" date="2020-04" db="EMBL/GenBank/DDBJ databases">
        <title>Perkinsus olseni comparative genomics.</title>
        <authorList>
            <person name="Bogema D.R."/>
        </authorList>
    </citation>
    <scope>NUCLEOTIDE SEQUENCE [LARGE SCALE GENOMIC DNA]</scope>
    <source>
        <strain evidence="4">00978-12</strain>
    </source>
</reference>
<feature type="compositionally biased region" description="Basic and acidic residues" evidence="1">
    <location>
        <begin position="1751"/>
        <end position="1761"/>
    </location>
</feature>
<evidence type="ECO:0000313" key="5">
    <source>
        <dbReference type="Proteomes" id="UP000541610"/>
    </source>
</evidence>
<feature type="compositionally biased region" description="Basic and acidic residues" evidence="1">
    <location>
        <begin position="1216"/>
        <end position="1230"/>
    </location>
</feature>
<dbReference type="PROSITE" id="PS50222">
    <property type="entry name" value="EF_HAND_2"/>
    <property type="match status" value="1"/>
</dbReference>
<feature type="compositionally biased region" description="Basic and acidic residues" evidence="1">
    <location>
        <begin position="1100"/>
        <end position="1112"/>
    </location>
</feature>
<dbReference type="EMBL" id="JABANP010000031">
    <property type="protein sequence ID" value="KAF4694561.1"/>
    <property type="molecule type" value="Genomic_DNA"/>
</dbReference>
<organism evidence="4 5">
    <name type="scientific">Perkinsus olseni</name>
    <name type="common">Perkinsus atlanticus</name>
    <dbReference type="NCBI Taxonomy" id="32597"/>
    <lineage>
        <taxon>Eukaryota</taxon>
        <taxon>Sar</taxon>
        <taxon>Alveolata</taxon>
        <taxon>Perkinsozoa</taxon>
        <taxon>Perkinsea</taxon>
        <taxon>Perkinsida</taxon>
        <taxon>Perkinsidae</taxon>
        <taxon>Perkinsus</taxon>
    </lineage>
</organism>
<feature type="region of interest" description="Disordered" evidence="1">
    <location>
        <begin position="295"/>
        <end position="340"/>
    </location>
</feature>
<feature type="region of interest" description="Disordered" evidence="1">
    <location>
        <begin position="1853"/>
        <end position="1890"/>
    </location>
</feature>
<name>A0A7J6PGN7_PEROL</name>
<dbReference type="Proteomes" id="UP000541610">
    <property type="component" value="Unassembled WGS sequence"/>
</dbReference>
<dbReference type="OrthoDB" id="447561at2759"/>
<evidence type="ECO:0000259" key="3">
    <source>
        <dbReference type="PROSITE" id="PS50222"/>
    </source>
</evidence>
<feature type="compositionally biased region" description="Basic and acidic residues" evidence="1">
    <location>
        <begin position="1065"/>
        <end position="1079"/>
    </location>
</feature>